<name>A0A8H8V313_ORBOL</name>
<dbReference type="Gene3D" id="3.30.710.10">
    <property type="entry name" value="Potassium Channel Kv1.1, Chain A"/>
    <property type="match status" value="1"/>
</dbReference>
<dbReference type="Gene3D" id="1.25.40.20">
    <property type="entry name" value="Ankyrin repeat-containing domain"/>
    <property type="match status" value="1"/>
</dbReference>
<evidence type="ECO:0000256" key="1">
    <source>
        <dbReference type="ARBA" id="ARBA00022737"/>
    </source>
</evidence>
<dbReference type="SUPFAM" id="SSF54695">
    <property type="entry name" value="POZ domain"/>
    <property type="match status" value="1"/>
</dbReference>
<dbReference type="OrthoDB" id="684045at2759"/>
<protein>
    <recommendedName>
        <fullName evidence="3">BTB domain-containing protein</fullName>
    </recommendedName>
</protein>
<reference evidence="4" key="1">
    <citation type="submission" date="2019-06" db="EMBL/GenBank/DDBJ databases">
        <authorList>
            <person name="Palmer J.M."/>
        </authorList>
    </citation>
    <scope>NUCLEOTIDE SEQUENCE</scope>
    <source>
        <strain evidence="4">TWF679</strain>
    </source>
</reference>
<evidence type="ECO:0000313" key="5">
    <source>
        <dbReference type="Proteomes" id="UP000614610"/>
    </source>
</evidence>
<evidence type="ECO:0000259" key="3">
    <source>
        <dbReference type="PROSITE" id="PS50097"/>
    </source>
</evidence>
<gene>
    <name evidence="4" type="ORF">TWF679_009255</name>
</gene>
<evidence type="ECO:0000313" key="4">
    <source>
        <dbReference type="EMBL" id="KAF3205494.1"/>
    </source>
</evidence>
<dbReference type="GO" id="GO:0005737">
    <property type="term" value="C:cytoplasm"/>
    <property type="evidence" value="ECO:0007669"/>
    <property type="project" value="TreeGrafter"/>
</dbReference>
<dbReference type="SMART" id="SM00225">
    <property type="entry name" value="BTB"/>
    <property type="match status" value="1"/>
</dbReference>
<sequence length="545" mass="61300">MGSERLGAAAMHSQGIDVLMNAIRLGEINAVREHLIASKHHLNAVDKFDYSPIGLASLCGHYDILELLLSLGARCDRGTFQGERAVYSALNDRIRNLLLKYDYSVSIDNKQPYATLLSSLLSKEVGCASLTGIYRPRPDGDTFLHPHNSGDGIVAHAFVLIARSKYFRDIMESPESLQVDRLPIPTDANSTLAVLRCMYLIDSDDNIETGDTPDSTKLSVYFGLPSLSKSTNTEPRDGANKHTSLIEAAQEDFLRLWDECLSVPLCLPRSEPFSVSKLAPRVQALRPDVVLKVGSQFDDEVFFYAVHKAMIQSDFICTAVRFKQAFQSSQIGGQWPTIVSIDVSPQIMEAILKWFYTDMVDIPVEAALELLQAADMLLIERLKSRACLLITTQDSDDLLIGEHGYSIFDVARAGWMTGTSLKLDPFCAKFLASRLEKCLEEGTIRFQFEELICESASRIQEREETDTIELIDDLRYYLSGKSDDPSKFERFRMRFEALPTHMFSDESQNHVDNMEAQTEHTAEVLKTDNYEYERLTGALDELLER</sequence>
<keyword evidence="1" id="KW-0677">Repeat</keyword>
<comment type="caution">
    <text evidence="4">The sequence shown here is derived from an EMBL/GenBank/DDBJ whole genome shotgun (WGS) entry which is preliminary data.</text>
</comment>
<dbReference type="Proteomes" id="UP000614610">
    <property type="component" value="Unassembled WGS sequence"/>
</dbReference>
<accession>A0A8H8V313</accession>
<dbReference type="InterPro" id="IPR000210">
    <property type="entry name" value="BTB/POZ_dom"/>
</dbReference>
<keyword evidence="2" id="KW-0040">ANK repeat</keyword>
<dbReference type="Pfam" id="PF00651">
    <property type="entry name" value="BTB"/>
    <property type="match status" value="1"/>
</dbReference>
<feature type="domain" description="BTB" evidence="3">
    <location>
        <begin position="287"/>
        <end position="364"/>
    </location>
</feature>
<dbReference type="EMBL" id="WIWT01000064">
    <property type="protein sequence ID" value="KAF3205494.1"/>
    <property type="molecule type" value="Genomic_DNA"/>
</dbReference>
<dbReference type="InterPro" id="IPR036770">
    <property type="entry name" value="Ankyrin_rpt-contain_sf"/>
</dbReference>
<organism evidence="4 5">
    <name type="scientific">Orbilia oligospora</name>
    <name type="common">Nematode-trapping fungus</name>
    <name type="synonym">Arthrobotrys oligospora</name>
    <dbReference type="NCBI Taxonomy" id="2813651"/>
    <lineage>
        <taxon>Eukaryota</taxon>
        <taxon>Fungi</taxon>
        <taxon>Dikarya</taxon>
        <taxon>Ascomycota</taxon>
        <taxon>Pezizomycotina</taxon>
        <taxon>Orbiliomycetes</taxon>
        <taxon>Orbiliales</taxon>
        <taxon>Orbiliaceae</taxon>
        <taxon>Orbilia</taxon>
    </lineage>
</organism>
<evidence type="ECO:0000256" key="2">
    <source>
        <dbReference type="ARBA" id="ARBA00023043"/>
    </source>
</evidence>
<proteinExistence type="predicted"/>
<dbReference type="InterPro" id="IPR044515">
    <property type="entry name" value="ABTB1"/>
</dbReference>
<dbReference type="SUPFAM" id="SSF48403">
    <property type="entry name" value="Ankyrin repeat"/>
    <property type="match status" value="1"/>
</dbReference>
<dbReference type="PROSITE" id="PS50097">
    <property type="entry name" value="BTB"/>
    <property type="match status" value="2"/>
</dbReference>
<dbReference type="CDD" id="cd18186">
    <property type="entry name" value="BTB_POZ_ZBTB_KLHL-like"/>
    <property type="match status" value="1"/>
</dbReference>
<feature type="domain" description="BTB" evidence="3">
    <location>
        <begin position="140"/>
        <end position="199"/>
    </location>
</feature>
<dbReference type="PANTHER" id="PTHR46231">
    <property type="entry name" value="ANKYRIN REPEAT AND BTB/POZ DOMAIN-CONTAINING PROTEIN 1"/>
    <property type="match status" value="1"/>
</dbReference>
<dbReference type="AlphaFoldDB" id="A0A8H8V313"/>
<dbReference type="InterPro" id="IPR011333">
    <property type="entry name" value="SKP1/BTB/POZ_sf"/>
</dbReference>
<dbReference type="PANTHER" id="PTHR46231:SF1">
    <property type="entry name" value="ANKYRIN REPEAT AND BTB_POZ DOMAIN-CONTAINING PROTEIN 1"/>
    <property type="match status" value="1"/>
</dbReference>
<dbReference type="GO" id="GO:0000151">
    <property type="term" value="C:ubiquitin ligase complex"/>
    <property type="evidence" value="ECO:0007669"/>
    <property type="project" value="TreeGrafter"/>
</dbReference>